<sequence>MTTSTASQSAGVSYRKLRFTYDWMGRRMRKQAFSSASAWPPTEDLRFAYDGWNLYSEYSVTSGVFSLKRAYAWGLDLSGTEQGAGGVGGLRSVAVIGGSSYAPGYDGNGNIVAWADKATGQVVARQEYDPFGDKIIHEGI</sequence>
<dbReference type="AlphaFoldDB" id="A0A934SAB5"/>
<proteinExistence type="predicted"/>
<dbReference type="Proteomes" id="UP000603141">
    <property type="component" value="Unassembled WGS sequence"/>
</dbReference>
<name>A0A934SAB5_9BACT</name>
<keyword evidence="2" id="KW-1185">Reference proteome</keyword>
<evidence type="ECO:0000313" key="2">
    <source>
        <dbReference type="Proteomes" id="UP000603141"/>
    </source>
</evidence>
<evidence type="ECO:0008006" key="3">
    <source>
        <dbReference type="Google" id="ProtNLM"/>
    </source>
</evidence>
<comment type="caution">
    <text evidence="1">The sequence shown here is derived from an EMBL/GenBank/DDBJ whole genome shotgun (WGS) entry which is preliminary data.</text>
</comment>
<organism evidence="1 2">
    <name type="scientific">Luteolibacter pohnpeiensis</name>
    <dbReference type="NCBI Taxonomy" id="454153"/>
    <lineage>
        <taxon>Bacteria</taxon>
        <taxon>Pseudomonadati</taxon>
        <taxon>Verrucomicrobiota</taxon>
        <taxon>Verrucomicrobiia</taxon>
        <taxon>Verrucomicrobiales</taxon>
        <taxon>Verrucomicrobiaceae</taxon>
        <taxon>Luteolibacter</taxon>
    </lineage>
</organism>
<feature type="non-terminal residue" evidence="1">
    <location>
        <position position="140"/>
    </location>
</feature>
<dbReference type="Gene3D" id="2.180.10.10">
    <property type="entry name" value="RHS repeat-associated core"/>
    <property type="match status" value="1"/>
</dbReference>
<gene>
    <name evidence="1" type="ORF">JIN85_07400</name>
</gene>
<accession>A0A934SAB5</accession>
<evidence type="ECO:0000313" key="1">
    <source>
        <dbReference type="EMBL" id="MBK1882234.1"/>
    </source>
</evidence>
<protein>
    <recommendedName>
        <fullName evidence="3">RHS repeat-associated core domain-containing protein</fullName>
    </recommendedName>
</protein>
<reference evidence="1" key="1">
    <citation type="submission" date="2021-01" db="EMBL/GenBank/DDBJ databases">
        <title>Modified the classification status of verrucomicrobia.</title>
        <authorList>
            <person name="Feng X."/>
        </authorList>
    </citation>
    <scope>NUCLEOTIDE SEQUENCE</scope>
    <source>
        <strain evidence="1">KCTC 22041</strain>
    </source>
</reference>
<dbReference type="EMBL" id="JAENIJ010000008">
    <property type="protein sequence ID" value="MBK1882234.1"/>
    <property type="molecule type" value="Genomic_DNA"/>
</dbReference>